<dbReference type="InterPro" id="IPR020821">
    <property type="entry name" value="ENPP1-3/EXOG-like_nuc-like"/>
</dbReference>
<sequence length="476" mass="52389">MPQRKSKSKSNSNSLVIILAIIAFVVTYCTRKFASDKGKEVPVKTAQKKKTSTAKKTRNEIFIENFETASPVKENYNSEEITLSTGPWMLKDAVIGAKDEDVKLGKQSLRLRGGGSATMDFDINVTGTVTVTLKHAAYGSDAGGSWELWYSVNKGQRFLQAGNAVSTTEHALRTSTFTISTEKTLRLRIRSNDKDNGRLNFDAVSVVLSSSATGGNTPAGTEKSVLGDDDNLLLGNPTDAVAAIVSANNFLMDKGYYKLSYNRDRGTPNWVSWHISSKDLGPMSRANDFRPDADLPESFYQVSQTSYIGSGFDRGHNCPSGDRTFSRDANEATFLMTNMIPQAPNHNQHLWANLENYTRSLVNDGNEVYVIMGSYGVGGYGAKGLKKKIDRDNITVPDHIWKVIVVIPEGNNDLKRIGRNTRIIAVNTPNKNDVSTKWSAYLTTIEEIEQAANVKLLSNVPEAIRLELVKKIDNGN</sequence>
<keyword evidence="2" id="KW-0479">Metal-binding</keyword>
<dbReference type="InterPro" id="IPR040255">
    <property type="entry name" value="Non-specific_endonuclease"/>
</dbReference>
<comment type="caution">
    <text evidence="5">The sequence shown here is derived from an EMBL/GenBank/DDBJ whole genome shotgun (WGS) entry which is preliminary data.</text>
</comment>
<feature type="active site" description="Proton acceptor" evidence="1">
    <location>
        <position position="316"/>
    </location>
</feature>
<keyword evidence="5" id="KW-0255">Endonuclease</keyword>
<dbReference type="GO" id="GO:0016787">
    <property type="term" value="F:hydrolase activity"/>
    <property type="evidence" value="ECO:0007669"/>
    <property type="project" value="InterPro"/>
</dbReference>
<dbReference type="PANTHER" id="PTHR13966:SF5">
    <property type="entry name" value="ENDONUCLEASE G, MITOCHONDRIAL"/>
    <property type="match status" value="1"/>
</dbReference>
<dbReference type="CDD" id="cd00091">
    <property type="entry name" value="NUC"/>
    <property type="match status" value="1"/>
</dbReference>
<feature type="domain" description="DNA/RNA non-specific endonuclease/pyrophosphatase/phosphodiesterase" evidence="4">
    <location>
        <begin position="253"/>
        <end position="463"/>
    </location>
</feature>
<evidence type="ECO:0000256" key="2">
    <source>
        <dbReference type="PIRSR" id="PIRSR640255-2"/>
    </source>
</evidence>
<proteinExistence type="predicted"/>
<accession>A0A327W2E2</accession>
<dbReference type="PANTHER" id="PTHR13966">
    <property type="entry name" value="ENDONUCLEASE RELATED"/>
    <property type="match status" value="1"/>
</dbReference>
<feature type="domain" description="ENPP1-3/EXOG-like endonuclease/phosphodiesterase" evidence="3">
    <location>
        <begin position="254"/>
        <end position="463"/>
    </location>
</feature>
<protein>
    <submittedName>
        <fullName evidence="5">Endonuclease G</fullName>
    </submittedName>
</protein>
<dbReference type="AlphaFoldDB" id="A0A327W2E2"/>
<keyword evidence="6" id="KW-1185">Reference proteome</keyword>
<dbReference type="RefSeq" id="WP_170137756.1">
    <property type="nucleotide sequence ID" value="NZ_QLMA01000004.1"/>
</dbReference>
<dbReference type="Gene3D" id="2.60.120.260">
    <property type="entry name" value="Galactose-binding domain-like"/>
    <property type="match status" value="1"/>
</dbReference>
<name>A0A327W2E2_9BACT</name>
<dbReference type="Proteomes" id="UP000249819">
    <property type="component" value="Unassembled WGS sequence"/>
</dbReference>
<dbReference type="SMART" id="SM00892">
    <property type="entry name" value="Endonuclease_NS"/>
    <property type="match status" value="1"/>
</dbReference>
<dbReference type="InterPro" id="IPR044925">
    <property type="entry name" value="His-Me_finger_sf"/>
</dbReference>
<evidence type="ECO:0000313" key="5">
    <source>
        <dbReference type="EMBL" id="RAJ82204.1"/>
    </source>
</evidence>
<organism evidence="5 6">
    <name type="scientific">Chitinophaga dinghuensis</name>
    <dbReference type="NCBI Taxonomy" id="1539050"/>
    <lineage>
        <taxon>Bacteria</taxon>
        <taxon>Pseudomonadati</taxon>
        <taxon>Bacteroidota</taxon>
        <taxon>Chitinophagia</taxon>
        <taxon>Chitinophagales</taxon>
        <taxon>Chitinophagaceae</taxon>
        <taxon>Chitinophaga</taxon>
    </lineage>
</organism>
<evidence type="ECO:0000313" key="6">
    <source>
        <dbReference type="Proteomes" id="UP000249819"/>
    </source>
</evidence>
<evidence type="ECO:0000259" key="3">
    <source>
        <dbReference type="SMART" id="SM00477"/>
    </source>
</evidence>
<feature type="binding site" evidence="2">
    <location>
        <position position="347"/>
    </location>
    <ligand>
        <name>Mg(2+)</name>
        <dbReference type="ChEBI" id="CHEBI:18420"/>
        <note>catalytic</note>
    </ligand>
</feature>
<keyword evidence="5" id="KW-0540">Nuclease</keyword>
<dbReference type="SUPFAM" id="SSF54060">
    <property type="entry name" value="His-Me finger endonucleases"/>
    <property type="match status" value="1"/>
</dbReference>
<evidence type="ECO:0000259" key="4">
    <source>
        <dbReference type="SMART" id="SM00892"/>
    </source>
</evidence>
<dbReference type="EMBL" id="QLMA01000004">
    <property type="protein sequence ID" value="RAJ82204.1"/>
    <property type="molecule type" value="Genomic_DNA"/>
</dbReference>
<evidence type="ECO:0000256" key="1">
    <source>
        <dbReference type="PIRSR" id="PIRSR640255-1"/>
    </source>
</evidence>
<reference evidence="5 6" key="1">
    <citation type="submission" date="2018-06" db="EMBL/GenBank/DDBJ databases">
        <title>Genomic Encyclopedia of Archaeal and Bacterial Type Strains, Phase II (KMG-II): from individual species to whole genera.</title>
        <authorList>
            <person name="Goeker M."/>
        </authorList>
    </citation>
    <scope>NUCLEOTIDE SEQUENCE [LARGE SCALE GENOMIC DNA]</scope>
    <source>
        <strain evidence="5 6">DSM 29821</strain>
    </source>
</reference>
<gene>
    <name evidence="5" type="ORF">CLV59_104429</name>
</gene>
<dbReference type="GO" id="GO:0046872">
    <property type="term" value="F:metal ion binding"/>
    <property type="evidence" value="ECO:0007669"/>
    <property type="project" value="UniProtKB-KW"/>
</dbReference>
<dbReference type="Pfam" id="PF01223">
    <property type="entry name" value="Endonuclease_NS"/>
    <property type="match status" value="1"/>
</dbReference>
<keyword evidence="5" id="KW-0378">Hydrolase</keyword>
<dbReference type="GO" id="GO:0003676">
    <property type="term" value="F:nucleic acid binding"/>
    <property type="evidence" value="ECO:0007669"/>
    <property type="project" value="InterPro"/>
</dbReference>
<dbReference type="GO" id="GO:0004519">
    <property type="term" value="F:endonuclease activity"/>
    <property type="evidence" value="ECO:0007669"/>
    <property type="project" value="UniProtKB-KW"/>
</dbReference>
<dbReference type="Gene3D" id="3.40.570.10">
    <property type="entry name" value="Extracellular Endonuclease, subunit A"/>
    <property type="match status" value="1"/>
</dbReference>
<dbReference type="InterPro" id="IPR044929">
    <property type="entry name" value="DNA/RNA_non-sp_Endonuclease_sf"/>
</dbReference>
<dbReference type="SMART" id="SM00477">
    <property type="entry name" value="NUC"/>
    <property type="match status" value="1"/>
</dbReference>
<dbReference type="InterPro" id="IPR001604">
    <property type="entry name" value="Endo_G_ENPP1-like_dom"/>
</dbReference>